<dbReference type="PANTHER" id="PTHR43549:SF3">
    <property type="entry name" value="MULTIDRUG RESISTANCE PROTEIN YPNP-RELATED"/>
    <property type="match status" value="1"/>
</dbReference>
<evidence type="ECO:0000256" key="2">
    <source>
        <dbReference type="ARBA" id="ARBA00013489"/>
    </source>
</evidence>
<dbReference type="GO" id="GO:0005886">
    <property type="term" value="C:plasma membrane"/>
    <property type="evidence" value="ECO:0007669"/>
    <property type="project" value="UniProtKB-SubCell"/>
</dbReference>
<dbReference type="NCBIfam" id="TIGR00797">
    <property type="entry name" value="matE"/>
    <property type="match status" value="1"/>
</dbReference>
<evidence type="ECO:0000256" key="4">
    <source>
        <dbReference type="ARBA" id="ARBA00022475"/>
    </source>
</evidence>
<keyword evidence="7 9" id="KW-0472">Membrane</keyword>
<keyword evidence="4" id="KW-1003">Cell membrane</keyword>
<comment type="caution">
    <text evidence="10">The sequence shown here is derived from an EMBL/GenBank/DDBJ whole genome shotgun (WGS) entry which is preliminary data.</text>
</comment>
<dbReference type="Proteomes" id="UP000235405">
    <property type="component" value="Unassembled WGS sequence"/>
</dbReference>
<dbReference type="GO" id="GO:0042910">
    <property type="term" value="F:xenobiotic transmembrane transporter activity"/>
    <property type="evidence" value="ECO:0007669"/>
    <property type="project" value="InterPro"/>
</dbReference>
<feature type="transmembrane region" description="Helical" evidence="9">
    <location>
        <begin position="411"/>
        <end position="431"/>
    </location>
</feature>
<feature type="transmembrane region" description="Helical" evidence="9">
    <location>
        <begin position="135"/>
        <end position="157"/>
    </location>
</feature>
<protein>
    <recommendedName>
        <fullName evidence="2">Multidrug resistance protein NorM</fullName>
    </recommendedName>
    <alternativeName>
        <fullName evidence="8">Na(+)/drug antiporter</fullName>
    </alternativeName>
</protein>
<evidence type="ECO:0000256" key="9">
    <source>
        <dbReference type="SAM" id="Phobius"/>
    </source>
</evidence>
<dbReference type="EMBL" id="MCSW01000222">
    <property type="protein sequence ID" value="PMF17413.1"/>
    <property type="molecule type" value="Genomic_DNA"/>
</dbReference>
<dbReference type="RefSeq" id="WP_102483354.1">
    <property type="nucleotide sequence ID" value="NZ_MCSW01000222.1"/>
</dbReference>
<dbReference type="InterPro" id="IPR052031">
    <property type="entry name" value="Membrane_Transporter-Flippase"/>
</dbReference>
<feature type="transmembrane region" description="Helical" evidence="9">
    <location>
        <begin position="87"/>
        <end position="109"/>
    </location>
</feature>
<keyword evidence="6 9" id="KW-1133">Transmembrane helix</keyword>
<organism evidence="10 11">
    <name type="scientific">Vibrio splendidus</name>
    <dbReference type="NCBI Taxonomy" id="29497"/>
    <lineage>
        <taxon>Bacteria</taxon>
        <taxon>Pseudomonadati</taxon>
        <taxon>Pseudomonadota</taxon>
        <taxon>Gammaproteobacteria</taxon>
        <taxon>Vibrionales</taxon>
        <taxon>Vibrionaceae</taxon>
        <taxon>Vibrio</taxon>
    </lineage>
</organism>
<feature type="transmembrane region" description="Helical" evidence="9">
    <location>
        <begin position="53"/>
        <end position="75"/>
    </location>
</feature>
<reference evidence="11" key="1">
    <citation type="submission" date="2016-07" db="EMBL/GenBank/DDBJ databases">
        <title>Nontailed viruses are major unrecognized killers of bacteria in the ocean.</title>
        <authorList>
            <person name="Kauffman K."/>
            <person name="Hussain F."/>
            <person name="Yang J."/>
            <person name="Arevalo P."/>
            <person name="Brown J."/>
            <person name="Cutler M."/>
            <person name="Kelly L."/>
            <person name="Polz M.F."/>
        </authorList>
    </citation>
    <scope>NUCLEOTIDE SEQUENCE [LARGE SCALE GENOMIC DNA]</scope>
    <source>
        <strain evidence="11">10N.286.54.F3</strain>
    </source>
</reference>
<dbReference type="Pfam" id="PF01554">
    <property type="entry name" value="MatE"/>
    <property type="match status" value="2"/>
</dbReference>
<feature type="transmembrane region" description="Helical" evidence="9">
    <location>
        <begin position="352"/>
        <end position="374"/>
    </location>
</feature>
<dbReference type="PANTHER" id="PTHR43549">
    <property type="entry name" value="MULTIDRUG RESISTANCE PROTEIN YPNP-RELATED"/>
    <property type="match status" value="1"/>
</dbReference>
<evidence type="ECO:0000313" key="10">
    <source>
        <dbReference type="EMBL" id="PMF17413.1"/>
    </source>
</evidence>
<evidence type="ECO:0000256" key="6">
    <source>
        <dbReference type="ARBA" id="ARBA00022989"/>
    </source>
</evidence>
<comment type="subcellular location">
    <subcellularLocation>
        <location evidence="1">Cell inner membrane</location>
        <topology evidence="1">Multi-pass membrane protein</topology>
    </subcellularLocation>
</comment>
<dbReference type="PIRSF" id="PIRSF006603">
    <property type="entry name" value="DinF"/>
    <property type="match status" value="1"/>
</dbReference>
<keyword evidence="5 9" id="KW-0812">Transmembrane</keyword>
<evidence type="ECO:0000256" key="5">
    <source>
        <dbReference type="ARBA" id="ARBA00022692"/>
    </source>
</evidence>
<evidence type="ECO:0000256" key="8">
    <source>
        <dbReference type="ARBA" id="ARBA00030855"/>
    </source>
</evidence>
<evidence type="ECO:0000256" key="1">
    <source>
        <dbReference type="ARBA" id="ARBA00004429"/>
    </source>
</evidence>
<accession>A0A2N7C8P4</accession>
<gene>
    <name evidence="10" type="ORF">BCV19_01940</name>
</gene>
<feature type="transmembrane region" description="Helical" evidence="9">
    <location>
        <begin position="320"/>
        <end position="340"/>
    </location>
</feature>
<proteinExistence type="predicted"/>
<feature type="transmembrane region" description="Helical" evidence="9">
    <location>
        <begin position="279"/>
        <end position="299"/>
    </location>
</feature>
<evidence type="ECO:0000256" key="7">
    <source>
        <dbReference type="ARBA" id="ARBA00023136"/>
    </source>
</evidence>
<feature type="transmembrane region" description="Helical" evidence="9">
    <location>
        <begin position="192"/>
        <end position="212"/>
    </location>
</feature>
<feature type="transmembrane region" description="Helical" evidence="9">
    <location>
        <begin position="249"/>
        <end position="267"/>
    </location>
</feature>
<evidence type="ECO:0000313" key="11">
    <source>
        <dbReference type="Proteomes" id="UP000235405"/>
    </source>
</evidence>
<dbReference type="InterPro" id="IPR002528">
    <property type="entry name" value="MATE_fam"/>
</dbReference>
<dbReference type="GO" id="GO:0015297">
    <property type="term" value="F:antiporter activity"/>
    <property type="evidence" value="ECO:0007669"/>
    <property type="project" value="InterPro"/>
</dbReference>
<dbReference type="AlphaFoldDB" id="A0A2N7C8P4"/>
<evidence type="ECO:0000256" key="3">
    <source>
        <dbReference type="ARBA" id="ARBA00022448"/>
    </source>
</evidence>
<feature type="transmembrane region" description="Helical" evidence="9">
    <location>
        <begin position="169"/>
        <end position="186"/>
    </location>
</feature>
<dbReference type="InterPro" id="IPR048279">
    <property type="entry name" value="MdtK-like"/>
</dbReference>
<name>A0A2N7C8P4_VIBSP</name>
<feature type="transmembrane region" description="Helical" evidence="9">
    <location>
        <begin position="20"/>
        <end position="41"/>
    </location>
</feature>
<feature type="transmembrane region" description="Helical" evidence="9">
    <location>
        <begin position="386"/>
        <end position="405"/>
    </location>
</feature>
<keyword evidence="3" id="KW-0813">Transport</keyword>
<sequence length="457" mass="49429">MQMRSATLKTIIEKTLPLTLGVFAIMMVQLVDSIFIGQLGVNELAVHGITLPFQAAFTGVQVGIGVAATSIISQAVGAKEQRKSTSIASLSVGFGVLVIALICIGLIVFSDSVFASFVNDVSDAQYQSMLLIFNVYWPLWLFSALMVAVLYLATCVYRANGDTKTTGSMFLAASVINLILDPILIFGLDMGIAGAAIASSIGYAFGAIYMLIKSRGKGWFGFNGACRKQIKGYSFELFKTVMPTTANQILPAVSAFFSMLLIARIGTDEMAFWSLLARVESFMLVFSLALTMSIPPMIGRYLGAQQRCKIPELLNTTAKFLLVFHTVMAALLALFSGWIIPVISEEQSIRSWFEVTLLFIPFSYGPLGLCMLVASVFNALGVPRKALNVSFLRLFVFYIPALWLGSITGDMINAVIAATVANVLAGAFAWFKLNAYIKTHIIPRAAAANKQRVLSAG</sequence>